<dbReference type="EMBL" id="WMBT01000013">
    <property type="protein sequence ID" value="MTE01707.1"/>
    <property type="molecule type" value="Genomic_DNA"/>
</dbReference>
<protein>
    <submittedName>
        <fullName evidence="1">Uncharacterized protein</fullName>
    </submittedName>
</protein>
<keyword evidence="2" id="KW-1185">Reference proteome</keyword>
<evidence type="ECO:0000313" key="2">
    <source>
        <dbReference type="Proteomes" id="UP000481417"/>
    </source>
</evidence>
<reference evidence="1 2" key="1">
    <citation type="submission" date="2019-11" db="EMBL/GenBank/DDBJ databases">
        <authorList>
            <person name="Lang L."/>
        </authorList>
    </citation>
    <scope>NUCLEOTIDE SEQUENCE [LARGE SCALE GENOMIC DNA]</scope>
    <source>
        <strain evidence="1 2">YIM 132242</strain>
    </source>
</reference>
<dbReference type="AlphaFoldDB" id="A0A6L6HRG8"/>
<evidence type="ECO:0000313" key="1">
    <source>
        <dbReference type="EMBL" id="MTE01707.1"/>
    </source>
</evidence>
<dbReference type="Proteomes" id="UP000481417">
    <property type="component" value="Unassembled WGS sequence"/>
</dbReference>
<dbReference type="RefSeq" id="WP_154765786.1">
    <property type="nucleotide sequence ID" value="NZ_WMBT01000013.1"/>
</dbReference>
<proteinExistence type="predicted"/>
<name>A0A6L6HRG8_9RHOB</name>
<sequence length="80" mass="8845">MKSIAERVTPKNLTVLASAEFTPDMAENLVQMCAQAQEGEYVVLQICNWGVWAVTSHGIRMFIGSTREFRGNADPASELQ</sequence>
<comment type="caution">
    <text evidence="1">The sequence shown here is derived from an EMBL/GenBank/DDBJ whole genome shotgun (WGS) entry which is preliminary data.</text>
</comment>
<accession>A0A6L6HRG8</accession>
<organism evidence="1 2">
    <name type="scientific">Paracoccus lichenicola</name>
    <dbReference type="NCBI Taxonomy" id="2665644"/>
    <lineage>
        <taxon>Bacteria</taxon>
        <taxon>Pseudomonadati</taxon>
        <taxon>Pseudomonadota</taxon>
        <taxon>Alphaproteobacteria</taxon>
        <taxon>Rhodobacterales</taxon>
        <taxon>Paracoccaceae</taxon>
        <taxon>Paracoccus</taxon>
    </lineage>
</organism>
<gene>
    <name evidence="1" type="ORF">GIY56_15565</name>
</gene>